<evidence type="ECO:0000313" key="3">
    <source>
        <dbReference type="EMBL" id="PWH81502.1"/>
    </source>
</evidence>
<evidence type="ECO:0000259" key="2">
    <source>
        <dbReference type="Pfam" id="PF18962"/>
    </source>
</evidence>
<protein>
    <recommendedName>
        <fullName evidence="2">Secretion system C-terminal sorting domain-containing protein</fullName>
    </recommendedName>
</protein>
<sequence>MIKENLIKKIMLLLLMICIVPVIHGQSKTKGKAYKIIRSNVGVGGSSKTFQTSKGTYVISQSIGQSSVIGTYTSNGYYLRQGFQQPHKRIKVIKSTYSSLRAKVYPNPFDYNIQISFKENVSEDINIDVYDISGKLVFSKSFLPSRKIQMNLENLSSGAYTLKAISNGKLFNSKLIKI</sequence>
<keyword evidence="4" id="KW-1185">Reference proteome</keyword>
<dbReference type="Pfam" id="PF18962">
    <property type="entry name" value="Por_Secre_tail"/>
    <property type="match status" value="1"/>
</dbReference>
<dbReference type="InterPro" id="IPR026444">
    <property type="entry name" value="Secre_tail"/>
</dbReference>
<dbReference type="Gene3D" id="2.60.40.3080">
    <property type="match status" value="1"/>
</dbReference>
<dbReference type="Proteomes" id="UP000245375">
    <property type="component" value="Unassembled WGS sequence"/>
</dbReference>
<reference evidence="3 4" key="2">
    <citation type="submission" date="2018-05" db="EMBL/GenBank/DDBJ databases">
        <title>Algibacter marinivivus sp. nov., isolated from sample around a algae.</title>
        <authorList>
            <person name="Zhong X."/>
        </authorList>
    </citation>
    <scope>NUCLEOTIDE SEQUENCE [LARGE SCALE GENOMIC DNA]</scope>
    <source>
        <strain evidence="3 4">ZY111</strain>
    </source>
</reference>
<name>A0A2U2X142_9FLAO</name>
<gene>
    <name evidence="3" type="ORF">DIS18_14570</name>
</gene>
<evidence type="ECO:0000256" key="1">
    <source>
        <dbReference type="ARBA" id="ARBA00022729"/>
    </source>
</evidence>
<proteinExistence type="predicted"/>
<dbReference type="OrthoDB" id="1408995at2"/>
<comment type="caution">
    <text evidence="3">The sequence shown here is derived from an EMBL/GenBank/DDBJ whole genome shotgun (WGS) entry which is preliminary data.</text>
</comment>
<reference evidence="4" key="1">
    <citation type="submission" date="2018-05" db="EMBL/GenBank/DDBJ databases">
        <title>Algibacter marinivivus sp. nov., isolated from sample around a algae.</title>
        <authorList>
            <person name="Lu D."/>
        </authorList>
    </citation>
    <scope>NUCLEOTIDE SEQUENCE [LARGE SCALE GENOMIC DNA]</scope>
    <source>
        <strain evidence="4">ZY111</strain>
    </source>
</reference>
<organism evidence="3 4">
    <name type="scientific">Algibacter marinivivus</name>
    <dbReference type="NCBI Taxonomy" id="2100723"/>
    <lineage>
        <taxon>Bacteria</taxon>
        <taxon>Pseudomonadati</taxon>
        <taxon>Bacteroidota</taxon>
        <taxon>Flavobacteriia</taxon>
        <taxon>Flavobacteriales</taxon>
        <taxon>Flavobacteriaceae</taxon>
        <taxon>Algibacter</taxon>
    </lineage>
</organism>
<accession>A0A2U2X142</accession>
<dbReference type="AlphaFoldDB" id="A0A2U2X142"/>
<keyword evidence="1" id="KW-0732">Signal</keyword>
<evidence type="ECO:0000313" key="4">
    <source>
        <dbReference type="Proteomes" id="UP000245375"/>
    </source>
</evidence>
<feature type="domain" description="Secretion system C-terminal sorting" evidence="2">
    <location>
        <begin position="104"/>
        <end position="176"/>
    </location>
</feature>
<dbReference type="EMBL" id="QFRI01000005">
    <property type="protein sequence ID" value="PWH81502.1"/>
    <property type="molecule type" value="Genomic_DNA"/>
</dbReference>
<dbReference type="NCBIfam" id="TIGR04183">
    <property type="entry name" value="Por_Secre_tail"/>
    <property type="match status" value="1"/>
</dbReference>